<comment type="caution">
    <text evidence="10">The sequence shown here is derived from an EMBL/GenBank/DDBJ whole genome shotgun (WGS) entry which is preliminary data.</text>
</comment>
<evidence type="ECO:0000256" key="9">
    <source>
        <dbReference type="SAM" id="SignalP"/>
    </source>
</evidence>
<evidence type="ECO:0000313" key="10">
    <source>
        <dbReference type="EMBL" id="RDV13054.1"/>
    </source>
</evidence>
<keyword evidence="11" id="KW-1185">Reference proteome</keyword>
<evidence type="ECO:0000256" key="8">
    <source>
        <dbReference type="RuleBase" id="RU361187"/>
    </source>
</evidence>
<dbReference type="GO" id="GO:0004553">
    <property type="term" value="F:hydrolase activity, hydrolyzing O-glycosyl compounds"/>
    <property type="evidence" value="ECO:0007669"/>
    <property type="project" value="InterPro"/>
</dbReference>
<accession>A0A3D8L6M2</accession>
<feature type="chain" id="PRO_5017828849" evidence="9">
    <location>
        <begin position="29"/>
        <end position="350"/>
    </location>
</feature>
<feature type="active site" description="Proton acceptor" evidence="6">
    <location>
        <position position="71"/>
    </location>
</feature>
<dbReference type="InterPro" id="IPR052176">
    <property type="entry name" value="Glycosyl_Hydrlase_43_Enz"/>
</dbReference>
<evidence type="ECO:0000256" key="2">
    <source>
        <dbReference type="ARBA" id="ARBA00022651"/>
    </source>
</evidence>
<evidence type="ECO:0000256" key="1">
    <source>
        <dbReference type="ARBA" id="ARBA00009865"/>
    </source>
</evidence>
<keyword evidence="2" id="KW-0858">Xylan degradation</keyword>
<proteinExistence type="inferred from homology"/>
<dbReference type="OrthoDB" id="9801455at2"/>
<dbReference type="InterPro" id="IPR023296">
    <property type="entry name" value="Glyco_hydro_beta-prop_sf"/>
</dbReference>
<dbReference type="CDD" id="cd18618">
    <property type="entry name" value="GH43_Xsa43E-like"/>
    <property type="match status" value="1"/>
</dbReference>
<evidence type="ECO:0000256" key="5">
    <source>
        <dbReference type="ARBA" id="ARBA00023295"/>
    </source>
</evidence>
<dbReference type="Gene3D" id="2.115.10.20">
    <property type="entry name" value="Glycosyl hydrolase domain, family 43"/>
    <property type="match status" value="1"/>
</dbReference>
<evidence type="ECO:0000256" key="7">
    <source>
        <dbReference type="PIRSR" id="PIRSR606710-2"/>
    </source>
</evidence>
<dbReference type="PANTHER" id="PTHR43772">
    <property type="entry name" value="ENDO-1,4-BETA-XYLANASE"/>
    <property type="match status" value="1"/>
</dbReference>
<keyword evidence="2" id="KW-0624">Polysaccharide degradation</keyword>
<dbReference type="InterPro" id="IPR006710">
    <property type="entry name" value="Glyco_hydro_43"/>
</dbReference>
<name>A0A3D8L6M2_9BACT</name>
<comment type="similarity">
    <text evidence="1 8">Belongs to the glycosyl hydrolase 43 family.</text>
</comment>
<dbReference type="PANTHER" id="PTHR43772:SF2">
    <property type="entry name" value="PUTATIVE (AFU_ORTHOLOGUE AFUA_2G04480)-RELATED"/>
    <property type="match status" value="1"/>
</dbReference>
<dbReference type="Pfam" id="PF04616">
    <property type="entry name" value="Glyco_hydro_43"/>
    <property type="match status" value="1"/>
</dbReference>
<dbReference type="Proteomes" id="UP000256708">
    <property type="component" value="Unassembled WGS sequence"/>
</dbReference>
<evidence type="ECO:0000256" key="6">
    <source>
        <dbReference type="PIRSR" id="PIRSR606710-1"/>
    </source>
</evidence>
<sequence length="350" mass="38790">MRFSQKISSITSSLAVAVALLAAAPASAGTVSAPADTVFKANGNPIITHKYTADPAALVHDGKVYLYAGHDEAPLDFHFYRMNEWLVFSSPDMENWTEHPVPLKPSDFKWAKGDAWAAEVTEKDGKFYWYVTVTHDDTKPGKAIGVAVAESPIGPFKDARGSALITNDMTTGTSIDWDDIDPTVFIDDDGQAYLFWGNTKAYYAKLKDNMVELDGPIKTIDNLPHFTEAPFVHKHKGNYYLSYAYQFPEKTAYAMSKSIEGPWEYKGILNELAGNSNTNHQAIIDFKGKTYFIYHTGGIQPNGGSFRRSVAIDEIFYNPDETMKRVVMTTEGVAPAKEGTKSAAKKNRRK</sequence>
<evidence type="ECO:0000256" key="3">
    <source>
        <dbReference type="ARBA" id="ARBA00022801"/>
    </source>
</evidence>
<keyword evidence="9" id="KW-0732">Signal</keyword>
<keyword evidence="5 8" id="KW-0326">Glycosidase</keyword>
<protein>
    <submittedName>
        <fullName evidence="10">Glycoside hydrolase</fullName>
    </submittedName>
</protein>
<evidence type="ECO:0000313" key="11">
    <source>
        <dbReference type="Proteomes" id="UP000256708"/>
    </source>
</evidence>
<dbReference type="GO" id="GO:0045493">
    <property type="term" value="P:xylan catabolic process"/>
    <property type="evidence" value="ECO:0007669"/>
    <property type="project" value="UniProtKB-KW"/>
</dbReference>
<dbReference type="EMBL" id="QRGR01000029">
    <property type="protein sequence ID" value="RDV13054.1"/>
    <property type="molecule type" value="Genomic_DNA"/>
</dbReference>
<feature type="site" description="Important for catalytic activity, responsible for pKa modulation of the active site Glu and correct orientation of both the proton donor and substrate" evidence="7">
    <location>
        <position position="181"/>
    </location>
</feature>
<feature type="signal peptide" evidence="9">
    <location>
        <begin position="1"/>
        <end position="28"/>
    </location>
</feature>
<keyword evidence="4" id="KW-0119">Carbohydrate metabolism</keyword>
<feature type="active site" description="Proton donor" evidence="6">
    <location>
        <position position="228"/>
    </location>
</feature>
<reference evidence="11" key="1">
    <citation type="submission" date="2018-08" db="EMBL/GenBank/DDBJ databases">
        <authorList>
            <person name="Liu Z.-W."/>
            <person name="Du Z.-J."/>
        </authorList>
    </citation>
    <scope>NUCLEOTIDE SEQUENCE [LARGE SCALE GENOMIC DNA]</scope>
    <source>
        <strain evidence="11">H4X</strain>
    </source>
</reference>
<dbReference type="AlphaFoldDB" id="A0A3D8L6M2"/>
<organism evidence="10 11">
    <name type="scientific">Pontibacter diazotrophicus</name>
    <dbReference type="NCBI Taxonomy" id="1400979"/>
    <lineage>
        <taxon>Bacteria</taxon>
        <taxon>Pseudomonadati</taxon>
        <taxon>Bacteroidota</taxon>
        <taxon>Cytophagia</taxon>
        <taxon>Cytophagales</taxon>
        <taxon>Hymenobacteraceae</taxon>
        <taxon>Pontibacter</taxon>
    </lineage>
</organism>
<evidence type="ECO:0000256" key="4">
    <source>
        <dbReference type="ARBA" id="ARBA00023277"/>
    </source>
</evidence>
<gene>
    <name evidence="10" type="ORF">DXT99_21380</name>
</gene>
<dbReference type="SUPFAM" id="SSF75005">
    <property type="entry name" value="Arabinanase/levansucrase/invertase"/>
    <property type="match status" value="1"/>
</dbReference>
<keyword evidence="3 8" id="KW-0378">Hydrolase</keyword>